<dbReference type="OrthoDB" id="4702492at2759"/>
<protein>
    <submittedName>
        <fullName evidence="1">Uncharacterized protein</fullName>
    </submittedName>
</protein>
<dbReference type="RefSeq" id="XP_030995546.1">
    <property type="nucleotide sequence ID" value="XM_031140338.1"/>
</dbReference>
<dbReference type="InParanoid" id="A0A507ASQ2"/>
<evidence type="ECO:0000313" key="1">
    <source>
        <dbReference type="EMBL" id="TPX13835.1"/>
    </source>
</evidence>
<comment type="caution">
    <text evidence="1">The sequence shown here is derived from an EMBL/GenBank/DDBJ whole genome shotgun (WGS) entry which is preliminary data.</text>
</comment>
<dbReference type="AlphaFoldDB" id="A0A507ASQ2"/>
<evidence type="ECO:0000313" key="2">
    <source>
        <dbReference type="Proteomes" id="UP000319257"/>
    </source>
</evidence>
<dbReference type="EMBL" id="SKBQ01000031">
    <property type="protein sequence ID" value="TPX13835.1"/>
    <property type="molecule type" value="Genomic_DNA"/>
</dbReference>
<accession>A0A507ASQ2</accession>
<sequence>MSQPNHVVGKFYLNHDDQPQPARLGPEPNLHQDRSVKKCLEIIKLQNNEIDRLLEKFNRLNFHTMSQDIRIDHLEKNMQAQMLKMIKAYLHDANNEKELRELGVLPPPDSDPALAVQQPIVLSEEIVKMGDDDTLQLTTSPTQVPQFVRLLQKVDPRDRQTLVDLQKHLDNTGKQPHTSVFPMYKVGGPTEDTAGTFFLHVGQGLSRQIATISRSQLFGEGEGEEPKEDVTRTLGIFELHVRRTAGIKARGEAFARRVLPRYVIYLGEMHEEHHLSDSPRVDPLSMHYHVVMDVTRPDKPLWVIWKYDEKQKGLKQKGRDRVSFVQPETEKPGIPLYQGCPPAKVDLLKLLGGVRDWNVLAMFEDGSGPGELMHEVQFYCQPCFTTPIPDEMDRCLKWSWHAAPEGGN</sequence>
<name>A0A507ASQ2_9PEZI</name>
<proteinExistence type="predicted"/>
<gene>
    <name evidence="1" type="ORF">E0L32_005779</name>
</gene>
<keyword evidence="2" id="KW-1185">Reference proteome</keyword>
<organism evidence="1 2">
    <name type="scientific">Thyridium curvatum</name>
    <dbReference type="NCBI Taxonomy" id="1093900"/>
    <lineage>
        <taxon>Eukaryota</taxon>
        <taxon>Fungi</taxon>
        <taxon>Dikarya</taxon>
        <taxon>Ascomycota</taxon>
        <taxon>Pezizomycotina</taxon>
        <taxon>Sordariomycetes</taxon>
        <taxon>Sordariomycetidae</taxon>
        <taxon>Thyridiales</taxon>
        <taxon>Thyridiaceae</taxon>
        <taxon>Thyridium</taxon>
    </lineage>
</organism>
<dbReference type="Proteomes" id="UP000319257">
    <property type="component" value="Unassembled WGS sequence"/>
</dbReference>
<dbReference type="GeneID" id="41973226"/>
<reference evidence="1 2" key="1">
    <citation type="submission" date="2019-06" db="EMBL/GenBank/DDBJ databases">
        <title>Draft genome sequence of the filamentous fungus Phialemoniopsis curvata isolated from diesel fuel.</title>
        <authorList>
            <person name="Varaljay V.A."/>
            <person name="Lyon W.J."/>
            <person name="Crouch A.L."/>
            <person name="Drake C.E."/>
            <person name="Hollomon J.M."/>
            <person name="Nadeau L.J."/>
            <person name="Nunn H.S."/>
            <person name="Stevenson B.S."/>
            <person name="Bojanowski C.L."/>
            <person name="Crookes-Goodson W.J."/>
        </authorList>
    </citation>
    <scope>NUCLEOTIDE SEQUENCE [LARGE SCALE GENOMIC DNA]</scope>
    <source>
        <strain evidence="1 2">D216</strain>
    </source>
</reference>